<evidence type="ECO:0000313" key="3">
    <source>
        <dbReference type="EMBL" id="VAV86006.1"/>
    </source>
</evidence>
<protein>
    <recommendedName>
        <fullName evidence="2">CHAT domain-containing protein</fullName>
    </recommendedName>
</protein>
<dbReference type="Gene3D" id="1.25.40.10">
    <property type="entry name" value="Tetratricopeptide repeat domain"/>
    <property type="match status" value="1"/>
</dbReference>
<dbReference type="InterPro" id="IPR011990">
    <property type="entry name" value="TPR-like_helical_dom_sf"/>
</dbReference>
<dbReference type="SUPFAM" id="SSF48452">
    <property type="entry name" value="TPR-like"/>
    <property type="match status" value="1"/>
</dbReference>
<dbReference type="InterPro" id="IPR024983">
    <property type="entry name" value="CHAT_dom"/>
</dbReference>
<organism evidence="3">
    <name type="scientific">hydrothermal vent metagenome</name>
    <dbReference type="NCBI Taxonomy" id="652676"/>
    <lineage>
        <taxon>unclassified sequences</taxon>
        <taxon>metagenomes</taxon>
        <taxon>ecological metagenomes</taxon>
    </lineage>
</organism>
<feature type="transmembrane region" description="Helical" evidence="1">
    <location>
        <begin position="832"/>
        <end position="851"/>
    </location>
</feature>
<gene>
    <name evidence="3" type="ORF">MNBD_BACTEROID02-654</name>
</gene>
<dbReference type="Pfam" id="PF12770">
    <property type="entry name" value="CHAT"/>
    <property type="match status" value="1"/>
</dbReference>
<feature type="domain" description="CHAT" evidence="2">
    <location>
        <begin position="565"/>
        <end position="820"/>
    </location>
</feature>
<evidence type="ECO:0000259" key="2">
    <source>
        <dbReference type="Pfam" id="PF12770"/>
    </source>
</evidence>
<accession>A0A3B0RAH5</accession>
<keyword evidence="1" id="KW-0812">Transmembrane</keyword>
<sequence>MRKQLTLIFLVLYGVAFSQNLEDEIYVATETFNNNSNTTAYNLLEKQEAAFKEQLQTKDEQLAFVFLLCNKGYYLKNKAPNKAISSYENAWNRFSKHNLSVLSDYDIIENCLKPLGNLYIKTGDFTNAESIIKQYLYLAKQSDNKTQEISGAINLSILYQTLGKHNSVIQIIENVLKNTTPNANQKQKLLSIRNASLIALDKIESVTSLNGTIGLTSYSSEFNNYLLELKKGNYKKALLHFNNYKKSLKKDLSIRDEAKVLVQEAQLYYLLEQPNKAIKSLYEATKMLLPNYNSNVLPKKEDLYAENTFIDVFDLLAELQPNVEKKLHYYDLSFYVSALLTENLTSQESKLNNITNNRIRSEKSIETCFNAFKNTKDSTLIIKAFYYAEKHKSSVLRDMSLKKLLFEQFPNDSLLQKQKQLLQKQEQITNQLINQQLNNTQNASTNNELYKSLSAISIQLKQIKQKIDTKYPNSLNFSFTIEALQQKLATDNAVLVEYFYGKHAIYQFVVSNETLSFFKIDLTEENSNNIKTFIHQFDNASVINNNIKNFTQNAFNTFKTLNFSKTHSYKNILIVPDGLLNFIPFEALLATKTSTTSYSKMPFVVTKHRIAYNYSVQFYLKQNNPIKGLSVLGVFPVFENTNQTLTYSIDEANAIKKEMNATLLMQDQATKSNFIKNASKFNILHLSTHATSGTITEPARIEFYDTTMYLNELYSLNINNELVVLSACETGIGRLQKGEGALSIARGFQYAGAKRMLFSLWQINDLSTSQIMQLFYKDYSTNNSGVDANHNSKINYLKNEAINNIKKSPYYWSAFVYYGDFSSISETPFLDIYTYLFVAIVIIVLLLIYKINSNAKSPKRFSS</sequence>
<keyword evidence="1" id="KW-1133">Transmembrane helix</keyword>
<keyword evidence="1" id="KW-0472">Membrane</keyword>
<dbReference type="AlphaFoldDB" id="A0A3B0RAH5"/>
<evidence type="ECO:0000256" key="1">
    <source>
        <dbReference type="SAM" id="Phobius"/>
    </source>
</evidence>
<proteinExistence type="predicted"/>
<dbReference type="EMBL" id="UOEB01000272">
    <property type="protein sequence ID" value="VAV86006.1"/>
    <property type="molecule type" value="Genomic_DNA"/>
</dbReference>
<reference evidence="3" key="1">
    <citation type="submission" date="2018-06" db="EMBL/GenBank/DDBJ databases">
        <authorList>
            <person name="Zhirakovskaya E."/>
        </authorList>
    </citation>
    <scope>NUCLEOTIDE SEQUENCE</scope>
</reference>
<dbReference type="PANTHER" id="PTHR10098">
    <property type="entry name" value="RAPSYN-RELATED"/>
    <property type="match status" value="1"/>
</dbReference>
<name>A0A3B0RAH5_9ZZZZ</name>